<dbReference type="Gene3D" id="2.160.20.10">
    <property type="entry name" value="Single-stranded right-handed beta-helix, Pectin lyase-like"/>
    <property type="match status" value="1"/>
</dbReference>
<feature type="transmembrane region" description="Helical" evidence="4">
    <location>
        <begin position="42"/>
        <end position="65"/>
    </location>
</feature>
<dbReference type="Pfam" id="PF13018">
    <property type="entry name" value="ESPR"/>
    <property type="match status" value="1"/>
</dbReference>
<sequence length="1304" mass="131076">MKRASLNHTYRLAWSEARGVWVAVPEIQKSHGKRGGQRLRRLAEASLVAGFVGGGLLAGAAPSWAAGPLPTGGQVTSGAGVIHQSGPDMTITQSSARLGMDWTSFSIGSGNTVRFVQPDASSVAVNRVTGSDASSIQGALKANGQVFLSNPNGIVFSPTAQVDVGGLIATTHAISEQDGKYVLQGRSGAGVVNEGTIRAADGGTVALVAARVVNRGSIEAAQGNVLLGAGDKVTLDLGGPVKIKVDEGAIDALIEQGGAIRADGGRVYMTAASAGALTSTVINHTGVTEARTLSTGEDGRIVLLGGMEKDRIEVAGTLDASASAGGDGGFIETSAARVGIADDARITTKAASGRNGTWLIDPVDFTIAASGGDMTGAALGAQLGNGNVTIESSTGAAAGTGNLNVNDTVEWSANTLTLTAANSININATMTAGGTAGLALNPATANGSDTAVAAGTVNVMPGLGRVDFTGTGNSLSIKGTPYTIVASLAQLQGIGADLGGHYALGRDIDASATAGWNPDASGGFSGFSPIGTNDGSLGFGGVFDGLGHTIDGLTINRPATDNVGLFGYIIRDSIVRNVGLRGGSTYGRNNTGALVGYSNGGLVSHAYSTGNVRGVDNVGGLIGYLFYSADHLYATGDVEGSGNVGGLIGAGANSALRYAYASGNVRGGNAGGLVGAFESFSSWYSYATGDVTGTRSAGGLVGQYEHGTVWYSYATGKVAGGLTGGLIGDSSFLTLIGGYWDMDSTGQSQGCGSSIGCSGAGPGLVGLRTADAFRQASYETFRFGNDWYMVEGSTRPFLMFEYATTIGNAHQLQLVDLDLSARYTLAHDIDMSVADGSRASGMWSSQGFNPIGAYGPGGPAAAFTGTFDGQGHVVSGLRIARTADYVGLFGHLGSGSVVRNIGLADAAVAGGRYTGALAGANEGAIANVYATGAVAGGDDTGGLVGHNLNGTITNAYTASTVAGGDNTGGLVGRNSNGEIAETYATGEITGSGARGGLVGMNDGTIARSFYATTDADGNPINNGSAGGNPEGVTGKRLDELRQLSTFTEAGWNISDRGGEDTAWRMYEGGTTPLLRNFLTAITVTAADGGSKVYDGNTSASGSYTQSIDSAVLDGTAVYALDGKNAGNRTLNVSGLYSDQRGYDISFVGGDYTVTPKALAVEGLSVDGKTYDGTTTATWTGATLSGAVAGDEVALDGRGVTASFADAEVGTGKPVTLQGSFGLGGADASNYTLIQPTPGLAADIRPAASPRPAELDPKAAAAITSAQRTWPDLQAKDRPWAVSAVEQGREFGEVVTVRGSGIRLP</sequence>
<keyword evidence="2" id="KW-0964">Secreted</keyword>
<dbReference type="SUPFAM" id="SSF51126">
    <property type="entry name" value="Pectin lyase-like"/>
    <property type="match status" value="1"/>
</dbReference>
<comment type="caution">
    <text evidence="6">The sequence shown here is derived from an EMBL/GenBank/DDBJ whole genome shotgun (WGS) entry which is preliminary data.</text>
</comment>
<dbReference type="InterPro" id="IPR024973">
    <property type="entry name" value="ESPR"/>
</dbReference>
<dbReference type="PANTHER" id="PTHR12338:SF8">
    <property type="entry name" value="HEME_HEMOPEXIN-BINDING PROTEIN"/>
    <property type="match status" value="1"/>
</dbReference>
<dbReference type="EMBL" id="SGXC01000002">
    <property type="protein sequence ID" value="RZS80591.1"/>
    <property type="molecule type" value="Genomic_DNA"/>
</dbReference>
<keyword evidence="4" id="KW-1133">Transmembrane helix</keyword>
<organism evidence="6 7">
    <name type="scientific">Pigmentiphaga kullae</name>
    <dbReference type="NCBI Taxonomy" id="151784"/>
    <lineage>
        <taxon>Bacteria</taxon>
        <taxon>Pseudomonadati</taxon>
        <taxon>Pseudomonadota</taxon>
        <taxon>Betaproteobacteria</taxon>
        <taxon>Burkholderiales</taxon>
        <taxon>Alcaligenaceae</taxon>
        <taxon>Pigmentiphaga</taxon>
    </lineage>
</organism>
<dbReference type="Pfam" id="PF18657">
    <property type="entry name" value="YDG"/>
    <property type="match status" value="1"/>
</dbReference>
<dbReference type="Proteomes" id="UP000292445">
    <property type="component" value="Unassembled WGS sequence"/>
</dbReference>
<dbReference type="RefSeq" id="WP_130360123.1">
    <property type="nucleotide sequence ID" value="NZ_SGXC01000002.1"/>
</dbReference>
<evidence type="ECO:0000256" key="3">
    <source>
        <dbReference type="ARBA" id="ARBA00022729"/>
    </source>
</evidence>
<dbReference type="Pfam" id="PF05860">
    <property type="entry name" value="TPS"/>
    <property type="match status" value="1"/>
</dbReference>
<dbReference type="GO" id="GO:0005576">
    <property type="term" value="C:extracellular region"/>
    <property type="evidence" value="ECO:0007669"/>
    <property type="project" value="UniProtKB-SubCell"/>
</dbReference>
<keyword evidence="7" id="KW-1185">Reference proteome</keyword>
<dbReference type="OrthoDB" id="218680at2"/>
<proteinExistence type="predicted"/>
<reference evidence="6 7" key="1">
    <citation type="submission" date="2019-02" db="EMBL/GenBank/DDBJ databases">
        <title>Genomic Encyclopedia of Type Strains, Phase IV (KMG-IV): sequencing the most valuable type-strain genomes for metagenomic binning, comparative biology and taxonomic classification.</title>
        <authorList>
            <person name="Goeker M."/>
        </authorList>
    </citation>
    <scope>NUCLEOTIDE SEQUENCE [LARGE SCALE GENOMIC DNA]</scope>
    <source>
        <strain evidence="6 7">K24</strain>
    </source>
</reference>
<comment type="subcellular location">
    <subcellularLocation>
        <location evidence="1">Secreted</location>
    </subcellularLocation>
</comment>
<keyword evidence="4" id="KW-0472">Membrane</keyword>
<evidence type="ECO:0000256" key="1">
    <source>
        <dbReference type="ARBA" id="ARBA00004613"/>
    </source>
</evidence>
<protein>
    <submittedName>
        <fullName evidence="6">Filamentous hemagglutinin family protein</fullName>
    </submittedName>
</protein>
<gene>
    <name evidence="6" type="ORF">EV675_3201</name>
</gene>
<dbReference type="InterPro" id="IPR012334">
    <property type="entry name" value="Pectin_lyas_fold"/>
</dbReference>
<evidence type="ECO:0000313" key="6">
    <source>
        <dbReference type="EMBL" id="RZS80591.1"/>
    </source>
</evidence>
<keyword evidence="3" id="KW-0732">Signal</keyword>
<dbReference type="InterPro" id="IPR008638">
    <property type="entry name" value="FhaB/CdiA-like_TPS"/>
</dbReference>
<dbReference type="PANTHER" id="PTHR12338">
    <property type="entry name" value="AUTOTRANSPORTER"/>
    <property type="match status" value="1"/>
</dbReference>
<dbReference type="NCBIfam" id="TIGR01901">
    <property type="entry name" value="adhes_NPXG"/>
    <property type="match status" value="1"/>
</dbReference>
<dbReference type="SMART" id="SM00912">
    <property type="entry name" value="Haemagg_act"/>
    <property type="match status" value="1"/>
</dbReference>
<evidence type="ECO:0000259" key="5">
    <source>
        <dbReference type="SMART" id="SM00912"/>
    </source>
</evidence>
<evidence type="ECO:0000256" key="2">
    <source>
        <dbReference type="ARBA" id="ARBA00022525"/>
    </source>
</evidence>
<keyword evidence="4" id="KW-0812">Transmembrane</keyword>
<evidence type="ECO:0000313" key="7">
    <source>
        <dbReference type="Proteomes" id="UP000292445"/>
    </source>
</evidence>
<name>A0A4Q7NC43_9BURK</name>
<dbReference type="InterPro" id="IPR011050">
    <property type="entry name" value="Pectin_lyase_fold/virulence"/>
</dbReference>
<evidence type="ECO:0000256" key="4">
    <source>
        <dbReference type="SAM" id="Phobius"/>
    </source>
</evidence>
<dbReference type="InterPro" id="IPR050909">
    <property type="entry name" value="Bact_Autotransporter_VF"/>
</dbReference>
<accession>A0A4Q7NC43</accession>
<feature type="domain" description="Filamentous haemagglutinin FhaB/tRNA nuclease CdiA-like TPS" evidence="5">
    <location>
        <begin position="66"/>
        <end position="178"/>
    </location>
</feature>
<dbReference type="Gene3D" id="2.160.20.110">
    <property type="match status" value="3"/>
</dbReference>
<dbReference type="InterPro" id="IPR041248">
    <property type="entry name" value="YDG"/>
</dbReference>